<dbReference type="InterPro" id="IPR013783">
    <property type="entry name" value="Ig-like_fold"/>
</dbReference>
<feature type="domain" description="Lcl C-terminal" evidence="1">
    <location>
        <begin position="347"/>
        <end position="471"/>
    </location>
</feature>
<dbReference type="SUPFAM" id="SSF49313">
    <property type="entry name" value="Cadherin-like"/>
    <property type="match status" value="1"/>
</dbReference>
<sequence>MNPNMQFVSDLRRVFLIVLFLFFGHCKASGGYNPADPGTSEFLQTQFLKCMLGELAECMKEPPPPAAPTIVYQKNLLDILDFYLGKSSSYSPTVTGTLPISYSISGSVPGGLAFNSSTGTVSGTPTGAGSSISLTVTATNSLGSSTDTFELDVWDSGAIPDTGKTGCTDNVGSAAGCYEQDGTYSNIPGFRIYSGPSIHPTLTNQQVSVDRVRGLYWKTCAEGQTDPSCSGPSTLGDWYSAGAACSNLNAGQGYAGFKNWRLPSMKELYTLVYLGSSTPLIEATYFPGAESVGFWSSTPNANSSVQAYGISFSTGASMSYNVYSTLATRCVAGSSLDAPVFNDLGNGVVQEQKTGLYYQKCNNGETYSAGSCSGGPNAIDWESAVAICDSFNLASLNWRLPNLNELHLLTDYTVASGPKVYSIFYATPGALYWSSSPVAGGMTENQAFGTAIDAGEMQIQSKGNYLQFRCVSSGP</sequence>
<protein>
    <submittedName>
        <fullName evidence="2">DUF1566 domain-containing protein</fullName>
    </submittedName>
</protein>
<accession>A0ABV5BQF4</accession>
<dbReference type="InterPro" id="IPR011460">
    <property type="entry name" value="Lcl_C"/>
</dbReference>
<gene>
    <name evidence="2" type="ORF">ACE5IX_13510</name>
</gene>
<dbReference type="Pfam" id="PF05345">
    <property type="entry name" value="He_PIG"/>
    <property type="match status" value="1"/>
</dbReference>
<feature type="domain" description="Lcl C-terminal" evidence="1">
    <location>
        <begin position="209"/>
        <end position="331"/>
    </location>
</feature>
<dbReference type="Pfam" id="PF07603">
    <property type="entry name" value="Lcl_C"/>
    <property type="match status" value="2"/>
</dbReference>
<dbReference type="EMBL" id="JBHILJ010000007">
    <property type="protein sequence ID" value="MFB5737533.1"/>
    <property type="molecule type" value="Genomic_DNA"/>
</dbReference>
<dbReference type="InterPro" id="IPR015919">
    <property type="entry name" value="Cadherin-like_sf"/>
</dbReference>
<reference evidence="2 3" key="1">
    <citation type="submission" date="2024-09" db="EMBL/GenBank/DDBJ databases">
        <title>Taxonomic and Genotyping Characterization of Leptospira Strains isolated from Multiple Sources in Colombia highlights the importance of intermediate species.</title>
        <authorList>
            <person name="Torres Higuera L."/>
            <person name="Rojas Tapias D."/>
            <person name="Jimenez Velasquez S."/>
            <person name="Renjifo Ibanez C."/>
        </authorList>
    </citation>
    <scope>NUCLEOTIDE SEQUENCE [LARGE SCALE GENOMIC DNA]</scope>
    <source>
        <strain evidence="2 3">Lep080</strain>
    </source>
</reference>
<dbReference type="PANTHER" id="PTHR35812:SF1">
    <property type="entry name" value="LIPOPROTEIN"/>
    <property type="match status" value="1"/>
</dbReference>
<evidence type="ECO:0000313" key="3">
    <source>
        <dbReference type="Proteomes" id="UP001580391"/>
    </source>
</evidence>
<comment type="caution">
    <text evidence="2">The sequence shown here is derived from an EMBL/GenBank/DDBJ whole genome shotgun (WGS) entry which is preliminary data.</text>
</comment>
<dbReference type="Proteomes" id="UP001580391">
    <property type="component" value="Unassembled WGS sequence"/>
</dbReference>
<evidence type="ECO:0000259" key="1">
    <source>
        <dbReference type="Pfam" id="PF07603"/>
    </source>
</evidence>
<name>A0ABV5BQF4_9LEPT</name>
<dbReference type="RefSeq" id="WP_135701584.1">
    <property type="nucleotide sequence ID" value="NZ_JBHILI010000008.1"/>
</dbReference>
<dbReference type="PANTHER" id="PTHR35812">
    <property type="entry name" value="LIPOPROTEIN"/>
    <property type="match status" value="1"/>
</dbReference>
<evidence type="ECO:0000313" key="2">
    <source>
        <dbReference type="EMBL" id="MFB5737533.1"/>
    </source>
</evidence>
<keyword evidence="3" id="KW-1185">Reference proteome</keyword>
<proteinExistence type="predicted"/>
<organism evidence="2 3">
    <name type="scientific">Leptospira wolffii</name>
    <dbReference type="NCBI Taxonomy" id="409998"/>
    <lineage>
        <taxon>Bacteria</taxon>
        <taxon>Pseudomonadati</taxon>
        <taxon>Spirochaetota</taxon>
        <taxon>Spirochaetia</taxon>
        <taxon>Leptospirales</taxon>
        <taxon>Leptospiraceae</taxon>
        <taxon>Leptospira</taxon>
    </lineage>
</organism>
<dbReference type="Gene3D" id="2.60.40.10">
    <property type="entry name" value="Immunoglobulins"/>
    <property type="match status" value="1"/>
</dbReference>